<protein>
    <submittedName>
        <fullName evidence="1">Uncharacterized protein</fullName>
    </submittedName>
</protein>
<gene>
    <name evidence="1" type="ORF">BKP35_00455</name>
</gene>
<dbReference type="OrthoDB" id="2874001at2"/>
<reference evidence="1 2" key="1">
    <citation type="submission" date="2016-10" db="EMBL/GenBank/DDBJ databases">
        <title>Draft genome sequences of four alkaliphilic bacteria belonging to the Anaerobacillus genus.</title>
        <authorList>
            <person name="Bassil N.M."/>
            <person name="Lloyd J.R."/>
        </authorList>
    </citation>
    <scope>NUCLEOTIDE SEQUENCE [LARGE SCALE GENOMIC DNA]</scope>
    <source>
        <strain evidence="1 2">DSM 15340</strain>
    </source>
</reference>
<sequence length="139" mass="15603">MKYFFMTFIILFLVGCQTENSPLDALTEIYENDGYAEVLDVYETVDVDEGRVLIVFHGELNGKTETYVAYIIKESGVWQVNSATNIGLPTNGHLNGGFGTDDFSAGYFVGERPQNIVNEDNVVIAELENSDYKIWIEVN</sequence>
<evidence type="ECO:0000313" key="1">
    <source>
        <dbReference type="EMBL" id="OIJ15501.1"/>
    </source>
</evidence>
<comment type="caution">
    <text evidence="1">The sequence shown here is derived from an EMBL/GenBank/DDBJ whole genome shotgun (WGS) entry which is preliminary data.</text>
</comment>
<proteinExistence type="predicted"/>
<organism evidence="1 2">
    <name type="scientific">Anaerobacillus arseniciselenatis</name>
    <dbReference type="NCBI Taxonomy" id="85682"/>
    <lineage>
        <taxon>Bacteria</taxon>
        <taxon>Bacillati</taxon>
        <taxon>Bacillota</taxon>
        <taxon>Bacilli</taxon>
        <taxon>Bacillales</taxon>
        <taxon>Bacillaceae</taxon>
        <taxon>Anaerobacillus</taxon>
    </lineage>
</organism>
<name>A0A1S2LSL1_9BACI</name>
<keyword evidence="2" id="KW-1185">Reference proteome</keyword>
<dbReference type="AlphaFoldDB" id="A0A1S2LSL1"/>
<evidence type="ECO:0000313" key="2">
    <source>
        <dbReference type="Proteomes" id="UP000180098"/>
    </source>
</evidence>
<dbReference type="PROSITE" id="PS51257">
    <property type="entry name" value="PROKAR_LIPOPROTEIN"/>
    <property type="match status" value="1"/>
</dbReference>
<accession>A0A1S2LSL1</accession>
<dbReference type="Proteomes" id="UP000180098">
    <property type="component" value="Unassembled WGS sequence"/>
</dbReference>
<dbReference type="RefSeq" id="WP_071311426.1">
    <property type="nucleotide sequence ID" value="NZ_MLQQ01000001.1"/>
</dbReference>
<dbReference type="EMBL" id="MLQQ01000001">
    <property type="protein sequence ID" value="OIJ15501.1"/>
    <property type="molecule type" value="Genomic_DNA"/>
</dbReference>